<dbReference type="Pfam" id="PF13304">
    <property type="entry name" value="AAA_21"/>
    <property type="match status" value="1"/>
</dbReference>
<evidence type="ECO:0000313" key="3">
    <source>
        <dbReference type="Proteomes" id="UP000186309"/>
    </source>
</evidence>
<dbReference type="PANTHER" id="PTHR43581">
    <property type="entry name" value="ATP/GTP PHOSPHATASE"/>
    <property type="match status" value="1"/>
</dbReference>
<gene>
    <name evidence="2" type="primary">recF</name>
    <name evidence="2" type="ORF">BSF38_02000</name>
</gene>
<dbReference type="EMBL" id="CP019082">
    <property type="protein sequence ID" value="APW60529.1"/>
    <property type="molecule type" value="Genomic_DNA"/>
</dbReference>
<dbReference type="KEGG" id="pbor:BSF38_02000"/>
<dbReference type="PANTHER" id="PTHR43581:SF2">
    <property type="entry name" value="EXCINUCLEASE ATPASE SUBUNIT"/>
    <property type="match status" value="1"/>
</dbReference>
<accession>A0A1U7CNP3</accession>
<dbReference type="AlphaFoldDB" id="A0A1U7CNP3"/>
<name>A0A1U7CNP3_9BACT</name>
<dbReference type="Gene3D" id="3.40.50.300">
    <property type="entry name" value="P-loop containing nucleotide triphosphate hydrolases"/>
    <property type="match status" value="2"/>
</dbReference>
<dbReference type="STRING" id="1387353.BSF38_02000"/>
<keyword evidence="3" id="KW-1185">Reference proteome</keyword>
<feature type="domain" description="ATPase AAA-type core" evidence="1">
    <location>
        <begin position="24"/>
        <end position="287"/>
    </location>
</feature>
<sequence>MLSRLLLKNLTVFSEAEFDFAPGLNVVAGENGAGKSHVLKAAYTIAAVLARGEKESGSSTPTKSYLETAIARKLRGVFRPDELGRLARRQAGRVRCEVGAEFSASGFPLAFSFNTTSKTEVVVAYVPDKWEKKPPVFLPTRELLTIYPGFVSLYDMTDLSFEETWRDTCILLGAPLAKGARLSEIKELLEPLEKQLGGTVVVDQERFYVKTRSGNLEAHLVAEGLRKLAMIARLIATGSLVGKGALFWDEPEANLNPKVIKKVARTILQLCKSGIQVFVASHSLFLMRELDILLKNNEFRDVKTKFFGLHPSADGVTVQQGETVDDVGTIDALQEELSQSDRYLGVETS</sequence>
<reference evidence="3" key="1">
    <citation type="submission" date="2016-12" db="EMBL/GenBank/DDBJ databases">
        <title>Comparative genomics of four Isosphaeraceae planctomycetes: a common pool of plasmids and glycoside hydrolase genes.</title>
        <authorList>
            <person name="Ivanova A."/>
        </authorList>
    </citation>
    <scope>NUCLEOTIDE SEQUENCE [LARGE SCALE GENOMIC DNA]</scope>
    <source>
        <strain evidence="3">PX4</strain>
    </source>
</reference>
<dbReference type="Proteomes" id="UP000186309">
    <property type="component" value="Chromosome"/>
</dbReference>
<dbReference type="InterPro" id="IPR003959">
    <property type="entry name" value="ATPase_AAA_core"/>
</dbReference>
<dbReference type="InterPro" id="IPR027417">
    <property type="entry name" value="P-loop_NTPase"/>
</dbReference>
<dbReference type="GO" id="GO:0016887">
    <property type="term" value="F:ATP hydrolysis activity"/>
    <property type="evidence" value="ECO:0007669"/>
    <property type="project" value="InterPro"/>
</dbReference>
<organism evidence="2 3">
    <name type="scientific">Paludisphaera borealis</name>
    <dbReference type="NCBI Taxonomy" id="1387353"/>
    <lineage>
        <taxon>Bacteria</taxon>
        <taxon>Pseudomonadati</taxon>
        <taxon>Planctomycetota</taxon>
        <taxon>Planctomycetia</taxon>
        <taxon>Isosphaerales</taxon>
        <taxon>Isosphaeraceae</taxon>
        <taxon>Paludisphaera</taxon>
    </lineage>
</organism>
<evidence type="ECO:0000259" key="1">
    <source>
        <dbReference type="Pfam" id="PF13304"/>
    </source>
</evidence>
<dbReference type="SUPFAM" id="SSF52540">
    <property type="entry name" value="P-loop containing nucleoside triphosphate hydrolases"/>
    <property type="match status" value="1"/>
</dbReference>
<dbReference type="RefSeq" id="WP_076345238.1">
    <property type="nucleotide sequence ID" value="NZ_CP019082.1"/>
</dbReference>
<protein>
    <submittedName>
        <fullName evidence="2">DNA replication and repair protein RecF</fullName>
    </submittedName>
</protein>
<dbReference type="GO" id="GO:0005524">
    <property type="term" value="F:ATP binding"/>
    <property type="evidence" value="ECO:0007669"/>
    <property type="project" value="InterPro"/>
</dbReference>
<evidence type="ECO:0000313" key="2">
    <source>
        <dbReference type="EMBL" id="APW60529.1"/>
    </source>
</evidence>
<dbReference type="OrthoDB" id="9803889at2"/>
<dbReference type="InterPro" id="IPR051396">
    <property type="entry name" value="Bact_Antivir_Def_Nuclease"/>
</dbReference>
<dbReference type="CDD" id="cd00267">
    <property type="entry name" value="ABC_ATPase"/>
    <property type="match status" value="1"/>
</dbReference>
<proteinExistence type="predicted"/>